<dbReference type="PANTHER" id="PTHR22807">
    <property type="entry name" value="NOP2 YEAST -RELATED NOL1/NOP2/FMU SUN DOMAIN-CONTAINING"/>
    <property type="match status" value="1"/>
</dbReference>
<evidence type="ECO:0000256" key="9">
    <source>
        <dbReference type="ARBA" id="ARBA00022884"/>
    </source>
</evidence>
<comment type="similarity">
    <text evidence="13">Belongs to the class I-like SAM-binding methyltransferase superfamily. RsmB/NOP family.</text>
</comment>
<keyword evidence="6 13" id="KW-0489">Methyltransferase</keyword>
<evidence type="ECO:0000259" key="14">
    <source>
        <dbReference type="PROSITE" id="PS51686"/>
    </source>
</evidence>
<evidence type="ECO:0000256" key="11">
    <source>
        <dbReference type="ARBA" id="ARBA00031088"/>
    </source>
</evidence>
<keyword evidence="5" id="KW-0698">rRNA processing</keyword>
<keyword evidence="8 13" id="KW-0949">S-adenosyl-L-methionine</keyword>
<dbReference type="Gene3D" id="3.40.50.150">
    <property type="entry name" value="Vaccinia Virus protein VP39"/>
    <property type="match status" value="1"/>
</dbReference>
<comment type="subcellular location">
    <subcellularLocation>
        <location evidence="2">Cytoplasm</location>
    </subcellularLocation>
</comment>
<dbReference type="Gene3D" id="3.30.70.1170">
    <property type="entry name" value="Sun protein, domain 3"/>
    <property type="match status" value="1"/>
</dbReference>
<dbReference type="GO" id="GO:0005737">
    <property type="term" value="C:cytoplasm"/>
    <property type="evidence" value="ECO:0007669"/>
    <property type="project" value="UniProtKB-SubCell"/>
</dbReference>
<feature type="binding site" evidence="13">
    <location>
        <position position="282"/>
    </location>
    <ligand>
        <name>S-adenosyl-L-methionine</name>
        <dbReference type="ChEBI" id="CHEBI:59789"/>
    </ligand>
</feature>
<gene>
    <name evidence="15" type="primary">rsmB</name>
    <name evidence="15" type="ORF">MR241_05710</name>
</gene>
<dbReference type="Proteomes" id="UP001139365">
    <property type="component" value="Unassembled WGS sequence"/>
</dbReference>
<evidence type="ECO:0000256" key="6">
    <source>
        <dbReference type="ARBA" id="ARBA00022603"/>
    </source>
</evidence>
<dbReference type="GO" id="GO:0008649">
    <property type="term" value="F:rRNA methyltransferase activity"/>
    <property type="evidence" value="ECO:0007669"/>
    <property type="project" value="InterPro"/>
</dbReference>
<dbReference type="InterPro" id="IPR035926">
    <property type="entry name" value="NusB-like_sf"/>
</dbReference>
<dbReference type="Pfam" id="PF01029">
    <property type="entry name" value="NusB"/>
    <property type="match status" value="1"/>
</dbReference>
<dbReference type="EC" id="2.1.1.176" evidence="3"/>
<comment type="caution">
    <text evidence="15">The sequence shown here is derived from an EMBL/GenBank/DDBJ whole genome shotgun (WGS) entry which is preliminary data.</text>
</comment>
<feature type="binding site" evidence="13">
    <location>
        <position position="327"/>
    </location>
    <ligand>
        <name>S-adenosyl-L-methionine</name>
        <dbReference type="ChEBI" id="CHEBI:59789"/>
    </ligand>
</feature>
<dbReference type="GO" id="GO:0006355">
    <property type="term" value="P:regulation of DNA-templated transcription"/>
    <property type="evidence" value="ECO:0007669"/>
    <property type="project" value="InterPro"/>
</dbReference>
<dbReference type="InterPro" id="IPR049560">
    <property type="entry name" value="MeTrfase_RsmB-F_NOP2_cat"/>
</dbReference>
<dbReference type="Gene3D" id="1.10.940.10">
    <property type="entry name" value="NusB-like"/>
    <property type="match status" value="1"/>
</dbReference>
<dbReference type="PROSITE" id="PS51686">
    <property type="entry name" value="SAM_MT_RSMB_NOP"/>
    <property type="match status" value="1"/>
</dbReference>
<keyword evidence="9 13" id="KW-0694">RNA-binding</keyword>
<evidence type="ECO:0000256" key="3">
    <source>
        <dbReference type="ARBA" id="ARBA00012140"/>
    </source>
</evidence>
<reference evidence="15 16" key="1">
    <citation type="submission" date="2022-03" db="EMBL/GenBank/DDBJ databases">
        <title>Metagenome-assembled genomes from swine fecal metagenomes.</title>
        <authorList>
            <person name="Holman D.B."/>
            <person name="Kommadath A."/>
        </authorList>
    </citation>
    <scope>NUCLEOTIDE SEQUENCE [LARGE SCALE GENOMIC DNA]</scope>
    <source>
        <strain evidence="15">SUG147</strain>
    </source>
</reference>
<dbReference type="AlphaFoldDB" id="A0AAE3FH80"/>
<comment type="caution">
    <text evidence="13">Lacks conserved residue(s) required for the propagation of feature annotation.</text>
</comment>
<dbReference type="GO" id="GO:0003723">
    <property type="term" value="F:RNA binding"/>
    <property type="evidence" value="ECO:0007669"/>
    <property type="project" value="UniProtKB-UniRule"/>
</dbReference>
<evidence type="ECO:0000256" key="2">
    <source>
        <dbReference type="ARBA" id="ARBA00004496"/>
    </source>
</evidence>
<evidence type="ECO:0000256" key="12">
    <source>
        <dbReference type="ARBA" id="ARBA00047283"/>
    </source>
</evidence>
<dbReference type="NCBIfam" id="TIGR00563">
    <property type="entry name" value="rsmB"/>
    <property type="match status" value="1"/>
</dbReference>
<protein>
    <recommendedName>
        <fullName evidence="3">16S rRNA (cytosine(967)-C(5))-methyltransferase</fullName>
        <ecNumber evidence="3">2.1.1.176</ecNumber>
    </recommendedName>
    <alternativeName>
        <fullName evidence="10">16S rRNA m5C967 methyltransferase</fullName>
    </alternativeName>
    <alternativeName>
        <fullName evidence="11">rRNA (cytosine-C(5)-)-methyltransferase RsmB</fullName>
    </alternativeName>
</protein>
<organism evidence="15 16">
    <name type="scientific">Candidatus Colimorpha enterica</name>
    <dbReference type="NCBI Taxonomy" id="3083063"/>
    <lineage>
        <taxon>Bacteria</taxon>
        <taxon>Pseudomonadati</taxon>
        <taxon>Bacteroidota</taxon>
        <taxon>Bacteroidia</taxon>
        <taxon>Bacteroidales</taxon>
        <taxon>Candidatus Colimorpha</taxon>
    </lineage>
</organism>
<dbReference type="NCBIfam" id="NF011494">
    <property type="entry name" value="PRK14902.1"/>
    <property type="match status" value="1"/>
</dbReference>
<comment type="function">
    <text evidence="1">Specifically methylates the cytosine at position 967 (m5C967) of 16S rRNA.</text>
</comment>
<feature type="active site" description="Nucleophile" evidence="13">
    <location>
        <position position="379"/>
    </location>
</feature>
<feature type="domain" description="SAM-dependent MTase RsmB/NOP-type" evidence="14">
    <location>
        <begin position="168"/>
        <end position="434"/>
    </location>
</feature>
<dbReference type="SUPFAM" id="SSF48013">
    <property type="entry name" value="NusB-like"/>
    <property type="match status" value="1"/>
</dbReference>
<sequence length="437" mass="48038">MNVREAAFLSLGKCTPGGKYSNLEVDSAIKKYGFTGSDRAFFTALVYGTIEKRITLDYVISRFSSKPPEKLEPKVLDILRLGAYQILFLDRVPDSAACNESVELAKYHTHKGTSGFVNGVLRSISRGKNAIEYPEKGNAGYLSVKYACPEWLCTMWERDYGYEKCESILSGLNRNPRITLRVNTLKTDRESLKKRLSDDGIGCTGTVLSENGLVLDEYTPIGDVTALADGLCFVQDEASQLCTAAVDAHPGDTVIDACCCPGGKSFGIAMSMGNKGRIFSLDLHESKLSLVEKGAERLGIGIISVAVQNGAKIREEFIGKADRVLCDVPCSGLGVIAKKPDLRHKSPEELERLPEIQYAILDTASRYVKPGGKLIYSTCTVNKRENEENRERFLREHPEYSACAEAMPFGKSEATLFPDEHGTDGFYIAAFRKTGDK</sequence>
<dbReference type="InterPro" id="IPR029063">
    <property type="entry name" value="SAM-dependent_MTases_sf"/>
</dbReference>
<dbReference type="PANTHER" id="PTHR22807:SF53">
    <property type="entry name" value="RIBOSOMAL RNA SMALL SUBUNIT METHYLTRANSFERASE B-RELATED"/>
    <property type="match status" value="1"/>
</dbReference>
<evidence type="ECO:0000313" key="15">
    <source>
        <dbReference type="EMBL" id="MCI5755773.1"/>
    </source>
</evidence>
<accession>A0AAE3FH80</accession>
<name>A0AAE3FH80_9BACT</name>
<keyword evidence="7 13" id="KW-0808">Transferase</keyword>
<dbReference type="InterPro" id="IPR004573">
    <property type="entry name" value="rRNA_ssu_MeTfrase_B"/>
</dbReference>
<keyword evidence="4" id="KW-0963">Cytoplasm</keyword>
<evidence type="ECO:0000256" key="1">
    <source>
        <dbReference type="ARBA" id="ARBA00002724"/>
    </source>
</evidence>
<evidence type="ECO:0000256" key="4">
    <source>
        <dbReference type="ARBA" id="ARBA00022490"/>
    </source>
</evidence>
<dbReference type="PRINTS" id="PR02008">
    <property type="entry name" value="RCMTFAMILY"/>
</dbReference>
<dbReference type="InterPro" id="IPR006027">
    <property type="entry name" value="NusB_RsmB_TIM44"/>
</dbReference>
<comment type="catalytic activity">
    <reaction evidence="12">
        <text>cytidine(967) in 16S rRNA + S-adenosyl-L-methionine = 5-methylcytidine(967) in 16S rRNA + S-adenosyl-L-homocysteine + H(+)</text>
        <dbReference type="Rhea" id="RHEA:42748"/>
        <dbReference type="Rhea" id="RHEA-COMP:10219"/>
        <dbReference type="Rhea" id="RHEA-COMP:10220"/>
        <dbReference type="ChEBI" id="CHEBI:15378"/>
        <dbReference type="ChEBI" id="CHEBI:57856"/>
        <dbReference type="ChEBI" id="CHEBI:59789"/>
        <dbReference type="ChEBI" id="CHEBI:74483"/>
        <dbReference type="ChEBI" id="CHEBI:82748"/>
        <dbReference type="EC" id="2.1.1.176"/>
    </reaction>
</comment>
<dbReference type="InterPro" id="IPR054728">
    <property type="entry name" value="RsmB-like_ferredoxin"/>
</dbReference>
<evidence type="ECO:0000256" key="8">
    <source>
        <dbReference type="ARBA" id="ARBA00022691"/>
    </source>
</evidence>
<dbReference type="InterPro" id="IPR023267">
    <property type="entry name" value="RCMT"/>
</dbReference>
<dbReference type="Pfam" id="PF01189">
    <property type="entry name" value="Methyltr_RsmB-F"/>
    <property type="match status" value="1"/>
</dbReference>
<evidence type="ECO:0000256" key="7">
    <source>
        <dbReference type="ARBA" id="ARBA00022679"/>
    </source>
</evidence>
<dbReference type="SUPFAM" id="SSF53335">
    <property type="entry name" value="S-adenosyl-L-methionine-dependent methyltransferases"/>
    <property type="match status" value="1"/>
</dbReference>
<proteinExistence type="inferred from homology"/>
<evidence type="ECO:0000256" key="10">
    <source>
        <dbReference type="ARBA" id="ARBA00030399"/>
    </source>
</evidence>
<evidence type="ECO:0000256" key="13">
    <source>
        <dbReference type="PROSITE-ProRule" id="PRU01023"/>
    </source>
</evidence>
<dbReference type="EMBL" id="JALEMU010000092">
    <property type="protein sequence ID" value="MCI5755773.1"/>
    <property type="molecule type" value="Genomic_DNA"/>
</dbReference>
<evidence type="ECO:0000256" key="5">
    <source>
        <dbReference type="ARBA" id="ARBA00022552"/>
    </source>
</evidence>
<dbReference type="CDD" id="cd02440">
    <property type="entry name" value="AdoMet_MTases"/>
    <property type="match status" value="1"/>
</dbReference>
<evidence type="ECO:0000313" key="16">
    <source>
        <dbReference type="Proteomes" id="UP001139365"/>
    </source>
</evidence>
<dbReference type="Pfam" id="PF22458">
    <property type="entry name" value="RsmF-B_ferredox"/>
    <property type="match status" value="1"/>
</dbReference>
<dbReference type="InterPro" id="IPR001678">
    <property type="entry name" value="MeTrfase_RsmB-F_NOP2_dom"/>
</dbReference>